<feature type="transmembrane region" description="Helical" evidence="1">
    <location>
        <begin position="41"/>
        <end position="74"/>
    </location>
</feature>
<keyword evidence="1" id="KW-0472">Membrane</keyword>
<accession>Q63502</accession>
<protein>
    <submittedName>
        <fullName evidence="2">ORF1 protein</fullName>
    </submittedName>
</protein>
<reference evidence="2" key="1">
    <citation type="journal article" date="1986" name="J. Mol. Biol.">
        <title>Characterization of a member of the highly repeated long interspersed rat DNA family with long open reading frames.</title>
        <authorList>
            <person name="Achten S."/>
            <person name="Doerfler W."/>
        </authorList>
    </citation>
    <scope>NUCLEOTIDE SEQUENCE</scope>
</reference>
<sequence>MSPFSFLILLIWTHSLCPLVSVAKGLSILLIFSKNQLLVLLILSMVLFVSTWFISALSLIISCLLLLLGVFASFCSRAFRCAVKLLTYALSCFFLQALSAMSFPLSTAFIVSHKFGYVVSSFSLNSKKFLISFFISSLTRLSLSIALFNFHVYVGILPLLLLKTSFRPWWSDSTHGIISIFLYLLRPVF</sequence>
<keyword evidence="1" id="KW-0812">Transmembrane</keyword>
<dbReference type="EMBL" id="X05472">
    <property type="protein sequence ID" value="CAA29034.1"/>
    <property type="molecule type" value="Genomic_DNA"/>
</dbReference>
<dbReference type="PIR" id="A25556">
    <property type="entry name" value="A25556"/>
</dbReference>
<keyword evidence="1" id="KW-1133">Transmembrane helix</keyword>
<feature type="transmembrane region" description="Helical" evidence="1">
    <location>
        <begin position="86"/>
        <end position="111"/>
    </location>
</feature>
<evidence type="ECO:0000256" key="1">
    <source>
        <dbReference type="SAM" id="Phobius"/>
    </source>
</evidence>
<organism evidence="2">
    <name type="scientific">Rattus norvegicus</name>
    <name type="common">Rat</name>
    <dbReference type="NCBI Taxonomy" id="10116"/>
    <lineage>
        <taxon>Eukaryota</taxon>
        <taxon>Metazoa</taxon>
        <taxon>Chordata</taxon>
        <taxon>Craniata</taxon>
        <taxon>Vertebrata</taxon>
        <taxon>Euteleostomi</taxon>
        <taxon>Mammalia</taxon>
        <taxon>Eutheria</taxon>
        <taxon>Euarchontoglires</taxon>
        <taxon>Glires</taxon>
        <taxon>Rodentia</taxon>
        <taxon>Myomorpha</taxon>
        <taxon>Muroidea</taxon>
        <taxon>Muridae</taxon>
        <taxon>Murinae</taxon>
        <taxon>Rattus</taxon>
    </lineage>
</organism>
<evidence type="ECO:0000313" key="2">
    <source>
        <dbReference type="EMBL" id="CAA29034.1"/>
    </source>
</evidence>
<dbReference type="AlphaFoldDB" id="Q63502"/>
<gene>
    <name evidence="2" type="primary">ORF1</name>
</gene>
<feature type="transmembrane region" description="Helical" evidence="1">
    <location>
        <begin position="131"/>
        <end position="162"/>
    </location>
</feature>
<name>Q63502_RAT</name>
<proteinExistence type="predicted"/>